<feature type="compositionally biased region" description="Polar residues" evidence="1">
    <location>
        <begin position="10"/>
        <end position="25"/>
    </location>
</feature>
<evidence type="ECO:0000313" key="2">
    <source>
        <dbReference type="EMBL" id="JAE31610.1"/>
    </source>
</evidence>
<evidence type="ECO:0000256" key="1">
    <source>
        <dbReference type="SAM" id="MobiDB-lite"/>
    </source>
</evidence>
<proteinExistence type="predicted"/>
<sequence length="42" mass="4597">MKSTRDDAQSTDNLTVGCNPSSTHHPSYLENCNPALPLKIHC</sequence>
<organism evidence="2">
    <name type="scientific">Arundo donax</name>
    <name type="common">Giant reed</name>
    <name type="synonym">Donax arundinaceus</name>
    <dbReference type="NCBI Taxonomy" id="35708"/>
    <lineage>
        <taxon>Eukaryota</taxon>
        <taxon>Viridiplantae</taxon>
        <taxon>Streptophyta</taxon>
        <taxon>Embryophyta</taxon>
        <taxon>Tracheophyta</taxon>
        <taxon>Spermatophyta</taxon>
        <taxon>Magnoliopsida</taxon>
        <taxon>Liliopsida</taxon>
        <taxon>Poales</taxon>
        <taxon>Poaceae</taxon>
        <taxon>PACMAD clade</taxon>
        <taxon>Arundinoideae</taxon>
        <taxon>Arundineae</taxon>
        <taxon>Arundo</taxon>
    </lineage>
</organism>
<protein>
    <submittedName>
        <fullName evidence="2">Uncharacterized protein</fullName>
    </submittedName>
</protein>
<dbReference type="EMBL" id="GBRH01166286">
    <property type="protein sequence ID" value="JAE31610.1"/>
    <property type="molecule type" value="Transcribed_RNA"/>
</dbReference>
<reference evidence="2" key="1">
    <citation type="submission" date="2014-09" db="EMBL/GenBank/DDBJ databases">
        <authorList>
            <person name="Magalhaes I.L.F."/>
            <person name="Oliveira U."/>
            <person name="Santos F.R."/>
            <person name="Vidigal T.H.D.A."/>
            <person name="Brescovit A.D."/>
            <person name="Santos A.J."/>
        </authorList>
    </citation>
    <scope>NUCLEOTIDE SEQUENCE</scope>
    <source>
        <tissue evidence="2">Shoot tissue taken approximately 20 cm above the soil surface</tissue>
    </source>
</reference>
<reference evidence="2" key="2">
    <citation type="journal article" date="2015" name="Data Brief">
        <title>Shoot transcriptome of the giant reed, Arundo donax.</title>
        <authorList>
            <person name="Barrero R.A."/>
            <person name="Guerrero F.D."/>
            <person name="Moolhuijzen P."/>
            <person name="Goolsby J.A."/>
            <person name="Tidwell J."/>
            <person name="Bellgard S.E."/>
            <person name="Bellgard M.I."/>
        </authorList>
    </citation>
    <scope>NUCLEOTIDE SEQUENCE</scope>
    <source>
        <tissue evidence="2">Shoot tissue taken approximately 20 cm above the soil surface</tissue>
    </source>
</reference>
<name>A0A0A9H346_ARUDO</name>
<feature type="region of interest" description="Disordered" evidence="1">
    <location>
        <begin position="1"/>
        <end position="25"/>
    </location>
</feature>
<accession>A0A0A9H346</accession>
<dbReference type="AlphaFoldDB" id="A0A0A9H346"/>